<evidence type="ECO:0000256" key="8">
    <source>
        <dbReference type="ARBA" id="ARBA00022658"/>
    </source>
</evidence>
<dbReference type="GO" id="GO:0016787">
    <property type="term" value="F:hydrolase activity"/>
    <property type="evidence" value="ECO:0007669"/>
    <property type="project" value="UniProtKB-KW"/>
</dbReference>
<dbReference type="EMBL" id="BNCO01000044">
    <property type="protein sequence ID" value="GIL61251.1"/>
    <property type="molecule type" value="Genomic_DNA"/>
</dbReference>
<protein>
    <recommendedName>
        <fullName evidence="6">GDP-D-glucose phosphorylase 1</fullName>
        <ecNumber evidence="5">2.7.7.78</ecNumber>
    </recommendedName>
</protein>
<keyword evidence="12" id="KW-0378">Hydrolase</keyword>
<evidence type="ECO:0000313" key="16">
    <source>
        <dbReference type="Proteomes" id="UP000747399"/>
    </source>
</evidence>
<comment type="caution">
    <text evidence="15">The sequence shown here is derived from an EMBL/GenBank/DDBJ whole genome shotgun (WGS) entry which is preliminary data.</text>
</comment>
<proteinExistence type="inferred from homology"/>
<feature type="domain" description="GDPGP1-like N-terminal" evidence="14">
    <location>
        <begin position="193"/>
        <end position="371"/>
    </location>
</feature>
<evidence type="ECO:0000256" key="4">
    <source>
        <dbReference type="ARBA" id="ARBA00006451"/>
    </source>
</evidence>
<comment type="function">
    <text evidence="2">Specific and highly efficient GDP-D-glucose phosphorylase regulating the levels of GDP-D-glucose in cells.</text>
</comment>
<keyword evidence="11" id="KW-0547">Nucleotide-binding</keyword>
<dbReference type="AlphaFoldDB" id="A0A8J4F8X8"/>
<keyword evidence="10" id="KW-0548">Nucleotidyltransferase</keyword>
<evidence type="ECO:0000259" key="13">
    <source>
        <dbReference type="Pfam" id="PF26216"/>
    </source>
</evidence>
<dbReference type="InterPro" id="IPR026506">
    <property type="entry name" value="GDPGP"/>
</dbReference>
<comment type="catalytic activity">
    <reaction evidence="1">
        <text>GDP-alpha-D-glucose + phosphate = alpha-D-glucose 1-phosphate + GDP + H(+)</text>
        <dbReference type="Rhea" id="RHEA:30387"/>
        <dbReference type="ChEBI" id="CHEBI:15378"/>
        <dbReference type="ChEBI" id="CHEBI:43474"/>
        <dbReference type="ChEBI" id="CHEBI:58189"/>
        <dbReference type="ChEBI" id="CHEBI:58601"/>
        <dbReference type="ChEBI" id="CHEBI:62230"/>
        <dbReference type="EC" id="2.7.7.78"/>
    </reaction>
</comment>
<evidence type="ECO:0000256" key="10">
    <source>
        <dbReference type="ARBA" id="ARBA00022695"/>
    </source>
</evidence>
<sequence length="580" mass="62738">MASVYELLRPTELPLMKTCIPGATVASCMDEYLPIYTFPEHQIPKGRPKLARVDSFPIVPDCFGECEALMPHGRTSIDCLDDGFNGLPVDMTICPRHGAKYGALAETLSFTTYDAHGPLGWALHVDVTGDPLKAIALSAPCEGTTISCGPAAAGRAQPRRHPSDVCRPDLACFVEDDSFSSDGHLEVPERSLLESSLLGMWEDRAARGLFRYDVTQLPTRVLPGLHGFIVQLNEGRATKKRPTELTVDHVLQPFDPAKFNFTKAATSEVLVAFLPDGNSSRLPELLPPVRPLRGARGVGVPNLVFINVSPIDYGHVLLVPRVLDNLPQALNSEMVLLALQFARELDSPDFRVGYNSLGAFATINHLHFQSYRLSKPMPCEVAPTVPLPGALAAPPLPDSDADCAAVGASAAAAVTGPLHLPSRKRPRDFETLLHRPIAAVRVSRLQGYPVNAFVVEAAEDFTGRDGDGMEAMAAVVGTAAERLQAANQPFNLLITDRGRRVFLFPQCFAERQAAGAVPAELLATGVNPAAFEIAGHLLLKRTEDFEEATEEIAVRLLVQASLCEERFLAVANMCFGRSCQ</sequence>
<accession>A0A8J4F8X8</accession>
<dbReference type="GO" id="GO:0006006">
    <property type="term" value="P:glucose metabolic process"/>
    <property type="evidence" value="ECO:0007669"/>
    <property type="project" value="TreeGrafter"/>
</dbReference>
<dbReference type="Proteomes" id="UP000747399">
    <property type="component" value="Unassembled WGS sequence"/>
</dbReference>
<reference evidence="15" key="1">
    <citation type="journal article" date="2021" name="Proc. Natl. Acad. Sci. U.S.A.">
        <title>Three genomes in the algal genus Volvox reveal the fate of a haploid sex-determining region after a transition to homothallism.</title>
        <authorList>
            <person name="Yamamoto K."/>
            <person name="Hamaji T."/>
            <person name="Kawai-Toyooka H."/>
            <person name="Matsuzaki R."/>
            <person name="Takahashi F."/>
            <person name="Nishimura Y."/>
            <person name="Kawachi M."/>
            <person name="Noguchi H."/>
            <person name="Minakuchi Y."/>
            <person name="Umen J.G."/>
            <person name="Toyoda A."/>
            <person name="Nozaki H."/>
        </authorList>
    </citation>
    <scope>NUCLEOTIDE SEQUENCE</scope>
    <source>
        <strain evidence="15">NIES-3780</strain>
    </source>
</reference>
<comment type="subcellular location">
    <subcellularLocation>
        <location evidence="3">Cytoplasm</location>
    </subcellularLocation>
</comment>
<dbReference type="PANTHER" id="PTHR20884">
    <property type="entry name" value="GDP-D-GLUCOSE PHOSPHORYLASE 1"/>
    <property type="match status" value="1"/>
</dbReference>
<dbReference type="Pfam" id="PF26217">
    <property type="entry name" value="GDPGP1_N"/>
    <property type="match status" value="1"/>
</dbReference>
<evidence type="ECO:0000259" key="14">
    <source>
        <dbReference type="Pfam" id="PF26217"/>
    </source>
</evidence>
<keyword evidence="9" id="KW-0808">Transferase</keyword>
<dbReference type="GO" id="GO:0005737">
    <property type="term" value="C:cytoplasm"/>
    <property type="evidence" value="ECO:0007669"/>
    <property type="project" value="UniProtKB-SubCell"/>
</dbReference>
<name>A0A8J4F8X8_9CHLO</name>
<keyword evidence="7" id="KW-0963">Cytoplasm</keyword>
<evidence type="ECO:0000256" key="1">
    <source>
        <dbReference type="ARBA" id="ARBA00000063"/>
    </source>
</evidence>
<gene>
    <name evidence="15" type="ORF">Vafri_15608</name>
</gene>
<keyword evidence="8" id="KW-0344">Guanine-nucleotide releasing factor</keyword>
<dbReference type="PANTHER" id="PTHR20884:SF8">
    <property type="entry name" value="GDP-D-GLUCOSE PHOSPHORYLASE 1"/>
    <property type="match status" value="1"/>
</dbReference>
<evidence type="ECO:0000256" key="5">
    <source>
        <dbReference type="ARBA" id="ARBA00012507"/>
    </source>
</evidence>
<dbReference type="GO" id="GO:0080048">
    <property type="term" value="F:GDP-D-glucose phosphorylase activity"/>
    <property type="evidence" value="ECO:0007669"/>
    <property type="project" value="UniProtKB-EC"/>
</dbReference>
<evidence type="ECO:0000313" key="15">
    <source>
        <dbReference type="EMBL" id="GIL61251.1"/>
    </source>
</evidence>
<dbReference type="GO" id="GO:0005085">
    <property type="term" value="F:guanyl-nucleotide exchange factor activity"/>
    <property type="evidence" value="ECO:0007669"/>
    <property type="project" value="UniProtKB-KW"/>
</dbReference>
<evidence type="ECO:0000256" key="2">
    <source>
        <dbReference type="ARBA" id="ARBA00003049"/>
    </source>
</evidence>
<dbReference type="Pfam" id="PF26216">
    <property type="entry name" value="GDPGP1_C"/>
    <property type="match status" value="1"/>
</dbReference>
<dbReference type="InterPro" id="IPR058866">
    <property type="entry name" value="GDPGP1_N"/>
</dbReference>
<evidence type="ECO:0000256" key="3">
    <source>
        <dbReference type="ARBA" id="ARBA00004496"/>
    </source>
</evidence>
<organism evidence="15 16">
    <name type="scientific">Volvox africanus</name>
    <dbReference type="NCBI Taxonomy" id="51714"/>
    <lineage>
        <taxon>Eukaryota</taxon>
        <taxon>Viridiplantae</taxon>
        <taxon>Chlorophyta</taxon>
        <taxon>core chlorophytes</taxon>
        <taxon>Chlorophyceae</taxon>
        <taxon>CS clade</taxon>
        <taxon>Chlamydomonadales</taxon>
        <taxon>Volvocaceae</taxon>
        <taxon>Volvox</taxon>
    </lineage>
</organism>
<evidence type="ECO:0000256" key="9">
    <source>
        <dbReference type="ARBA" id="ARBA00022679"/>
    </source>
</evidence>
<dbReference type="GO" id="GO:0000166">
    <property type="term" value="F:nucleotide binding"/>
    <property type="evidence" value="ECO:0007669"/>
    <property type="project" value="UniProtKB-KW"/>
</dbReference>
<comment type="similarity">
    <text evidence="4">Belongs to the GDPGP1 family.</text>
</comment>
<evidence type="ECO:0000256" key="11">
    <source>
        <dbReference type="ARBA" id="ARBA00022741"/>
    </source>
</evidence>
<dbReference type="EC" id="2.7.7.78" evidence="5"/>
<keyword evidence="16" id="KW-1185">Reference proteome</keyword>
<feature type="domain" description="GDPGP1-like C-terminal" evidence="13">
    <location>
        <begin position="439"/>
        <end position="576"/>
    </location>
</feature>
<dbReference type="InterPro" id="IPR058865">
    <property type="entry name" value="GDPGP1_C"/>
</dbReference>
<evidence type="ECO:0000256" key="7">
    <source>
        <dbReference type="ARBA" id="ARBA00022490"/>
    </source>
</evidence>
<evidence type="ECO:0000256" key="12">
    <source>
        <dbReference type="ARBA" id="ARBA00022801"/>
    </source>
</evidence>
<evidence type="ECO:0000256" key="6">
    <source>
        <dbReference type="ARBA" id="ARBA00018857"/>
    </source>
</evidence>